<keyword evidence="2" id="KW-0547">Nucleotide-binding</keyword>
<organism evidence="5">
    <name type="scientific">freshwater metagenome</name>
    <dbReference type="NCBI Taxonomy" id="449393"/>
    <lineage>
        <taxon>unclassified sequences</taxon>
        <taxon>metagenomes</taxon>
        <taxon>ecological metagenomes</taxon>
    </lineage>
</organism>
<evidence type="ECO:0000256" key="2">
    <source>
        <dbReference type="ARBA" id="ARBA00022741"/>
    </source>
</evidence>
<reference evidence="5" key="1">
    <citation type="submission" date="2020-05" db="EMBL/GenBank/DDBJ databases">
        <authorList>
            <person name="Chiriac C."/>
            <person name="Salcher M."/>
            <person name="Ghai R."/>
            <person name="Kavagutti S V."/>
        </authorList>
    </citation>
    <scope>NUCLEOTIDE SEQUENCE</scope>
</reference>
<keyword evidence="1" id="KW-0813">Transport</keyword>
<name>A0A6J6VVB2_9ZZZZ</name>
<gene>
    <name evidence="5" type="ORF">UFOPK2894_00773</name>
</gene>
<dbReference type="GO" id="GO:0042941">
    <property type="term" value="P:D-alanine transmembrane transport"/>
    <property type="evidence" value="ECO:0007669"/>
    <property type="project" value="TreeGrafter"/>
</dbReference>
<dbReference type="Pfam" id="PF00005">
    <property type="entry name" value="ABC_tran"/>
    <property type="match status" value="1"/>
</dbReference>
<evidence type="ECO:0000313" key="5">
    <source>
        <dbReference type="EMBL" id="CAB4774417.1"/>
    </source>
</evidence>
<dbReference type="InterPro" id="IPR032823">
    <property type="entry name" value="BCA_ABC_TP_C"/>
</dbReference>
<dbReference type="PANTHER" id="PTHR45772:SF7">
    <property type="entry name" value="AMINO ACID ABC TRANSPORTER ATP-BINDING PROTEIN"/>
    <property type="match status" value="1"/>
</dbReference>
<dbReference type="EMBL" id="CAEZZQ010000040">
    <property type="protein sequence ID" value="CAB4774417.1"/>
    <property type="molecule type" value="Genomic_DNA"/>
</dbReference>
<dbReference type="GO" id="GO:0005304">
    <property type="term" value="F:L-valine transmembrane transporter activity"/>
    <property type="evidence" value="ECO:0007669"/>
    <property type="project" value="TreeGrafter"/>
</dbReference>
<dbReference type="InterPro" id="IPR003439">
    <property type="entry name" value="ABC_transporter-like_ATP-bd"/>
</dbReference>
<dbReference type="GO" id="GO:0015192">
    <property type="term" value="F:L-phenylalanine transmembrane transporter activity"/>
    <property type="evidence" value="ECO:0007669"/>
    <property type="project" value="TreeGrafter"/>
</dbReference>
<dbReference type="SUPFAM" id="SSF52540">
    <property type="entry name" value="P-loop containing nucleoside triphosphate hydrolases"/>
    <property type="match status" value="1"/>
</dbReference>
<dbReference type="InterPro" id="IPR003593">
    <property type="entry name" value="AAA+_ATPase"/>
</dbReference>
<dbReference type="GO" id="GO:0015808">
    <property type="term" value="P:L-alanine transport"/>
    <property type="evidence" value="ECO:0007669"/>
    <property type="project" value="TreeGrafter"/>
</dbReference>
<dbReference type="CDD" id="cd03219">
    <property type="entry name" value="ABC_Mj1267_LivG_branched"/>
    <property type="match status" value="1"/>
</dbReference>
<feature type="domain" description="ABC transporter" evidence="4">
    <location>
        <begin position="2"/>
        <end position="253"/>
    </location>
</feature>
<dbReference type="AlphaFoldDB" id="A0A6J6VVB2"/>
<dbReference type="PROSITE" id="PS50893">
    <property type="entry name" value="ABC_TRANSPORTER_2"/>
    <property type="match status" value="1"/>
</dbReference>
<dbReference type="GO" id="GO:0005886">
    <property type="term" value="C:plasma membrane"/>
    <property type="evidence" value="ECO:0007669"/>
    <property type="project" value="TreeGrafter"/>
</dbReference>
<evidence type="ECO:0000256" key="3">
    <source>
        <dbReference type="ARBA" id="ARBA00022840"/>
    </source>
</evidence>
<dbReference type="SMART" id="SM00382">
    <property type="entry name" value="AAA"/>
    <property type="match status" value="1"/>
</dbReference>
<dbReference type="GO" id="GO:0015188">
    <property type="term" value="F:L-isoleucine transmembrane transporter activity"/>
    <property type="evidence" value="ECO:0007669"/>
    <property type="project" value="TreeGrafter"/>
</dbReference>
<accession>A0A6J6VVB2</accession>
<dbReference type="GO" id="GO:0005524">
    <property type="term" value="F:ATP binding"/>
    <property type="evidence" value="ECO:0007669"/>
    <property type="project" value="UniProtKB-KW"/>
</dbReference>
<evidence type="ECO:0000256" key="1">
    <source>
        <dbReference type="ARBA" id="ARBA00022448"/>
    </source>
</evidence>
<dbReference type="Gene3D" id="3.40.50.300">
    <property type="entry name" value="P-loop containing nucleotide triphosphate hydrolases"/>
    <property type="match status" value="1"/>
</dbReference>
<dbReference type="InterPro" id="IPR051120">
    <property type="entry name" value="ABC_AA/LPS_Transport"/>
</dbReference>
<dbReference type="PANTHER" id="PTHR45772">
    <property type="entry name" value="CONSERVED COMPONENT OF ABC TRANSPORTER FOR NATURAL AMINO ACIDS-RELATED"/>
    <property type="match status" value="1"/>
</dbReference>
<dbReference type="GO" id="GO:1903805">
    <property type="term" value="P:L-valine import across plasma membrane"/>
    <property type="evidence" value="ECO:0007669"/>
    <property type="project" value="TreeGrafter"/>
</dbReference>
<protein>
    <submittedName>
        <fullName evidence="5">Unannotated protein</fullName>
    </submittedName>
</protein>
<keyword evidence="3" id="KW-0067">ATP-binding</keyword>
<dbReference type="GO" id="GO:0016887">
    <property type="term" value="F:ATP hydrolysis activity"/>
    <property type="evidence" value="ECO:0007669"/>
    <property type="project" value="InterPro"/>
</dbReference>
<sequence length="259" mass="28288">MLNLSNLTMEFGALRSISELDLTVNKGEIVSVIGPNGAGKTTLFNVITGIYTPTSGSVELDGKSLLGLDPARINHAGVARTFQNVRLFLNMSVIENVMSATYGHTSAGLFSSAFALPKSRKEEKVVRAKAEELLSFFGSRLTGYRWDQPAYSLSYANRRRLEIARALATEPKLLLLDEPAAGMNPKETQEITQVVERLRVEKGLTILIIEHDMHVVEGVSDRVVALDHGVKIAEGDFDHVATHPDVVEAYLGRGAADRK</sequence>
<dbReference type="InterPro" id="IPR027417">
    <property type="entry name" value="P-loop_NTPase"/>
</dbReference>
<dbReference type="FunFam" id="3.40.50.300:FF:000421">
    <property type="entry name" value="Branched-chain amino acid ABC transporter ATP-binding protein"/>
    <property type="match status" value="1"/>
</dbReference>
<proteinExistence type="predicted"/>
<dbReference type="Pfam" id="PF12399">
    <property type="entry name" value="BCA_ABC_TP_C"/>
    <property type="match status" value="1"/>
</dbReference>
<evidence type="ECO:0000259" key="4">
    <source>
        <dbReference type="PROSITE" id="PS50893"/>
    </source>
</evidence>
<dbReference type="GO" id="GO:1903806">
    <property type="term" value="P:L-isoleucine import across plasma membrane"/>
    <property type="evidence" value="ECO:0007669"/>
    <property type="project" value="TreeGrafter"/>
</dbReference>